<dbReference type="Pfam" id="PF01425">
    <property type="entry name" value="Amidase"/>
    <property type="match status" value="1"/>
</dbReference>
<dbReference type="Proteomes" id="UP000789617">
    <property type="component" value="Unassembled WGS sequence"/>
</dbReference>
<dbReference type="RefSeq" id="WP_110220736.1">
    <property type="nucleotide sequence ID" value="NZ_BIJF01000003.1"/>
</dbReference>
<gene>
    <name evidence="3" type="ORF">AN2335V1_1494</name>
</gene>
<dbReference type="SUPFAM" id="SSF75304">
    <property type="entry name" value="Amidase signature (AS) enzymes"/>
    <property type="match status" value="1"/>
</dbReference>
<dbReference type="AlphaFoldDB" id="A0A9P0V1T4"/>
<dbReference type="EMBL" id="CAJOXS020000001">
    <property type="protein sequence ID" value="CAH6021669.1"/>
    <property type="molecule type" value="Genomic_DNA"/>
</dbReference>
<dbReference type="Gene3D" id="3.90.1300.10">
    <property type="entry name" value="Amidase signature (AS) domain"/>
    <property type="match status" value="1"/>
</dbReference>
<keyword evidence="4" id="KW-1185">Reference proteome</keyword>
<evidence type="ECO:0000256" key="1">
    <source>
        <dbReference type="SAM" id="SignalP"/>
    </source>
</evidence>
<comment type="caution">
    <text evidence="3">The sequence shown here is derived from an EMBL/GenBank/DDBJ whole genome shotgun (WGS) entry which is preliminary data.</text>
</comment>
<evidence type="ECO:0000313" key="4">
    <source>
        <dbReference type="Proteomes" id="UP000789617"/>
    </source>
</evidence>
<protein>
    <submittedName>
        <fullName evidence="3">Glutamyl-tRNA(Gln) amidotransferase subunit A</fullName>
    </submittedName>
</protein>
<reference evidence="3" key="1">
    <citation type="submission" date="2022-05" db="EMBL/GenBank/DDBJ databases">
        <authorList>
            <person name="Alioto T."/>
            <person name="Alioto T."/>
            <person name="Gomez Garrido J."/>
        </authorList>
    </citation>
    <scope>NUCLEOTIDE SEQUENCE</scope>
    <source>
        <strain evidence="3">0</strain>
    </source>
</reference>
<feature type="chain" id="PRO_5040137751" evidence="1">
    <location>
        <begin position="22"/>
        <end position="516"/>
    </location>
</feature>
<keyword evidence="1" id="KW-0732">Signal</keyword>
<feature type="domain" description="Amidase" evidence="2">
    <location>
        <begin position="64"/>
        <end position="504"/>
    </location>
</feature>
<dbReference type="InterPro" id="IPR023631">
    <property type="entry name" value="Amidase_dom"/>
</dbReference>
<sequence length="516" mass="54699">MFRKNLLISAIILGFSGGSFAASTLSDSQITKMNLSELRSALDKKDITSEQIVSAYMAAINKDDRQGKKIKALITLNPDALSQAKAWDEADHGGKANAPLAGIPFIAKDNFDTKDILTTGGNLALETNKPAKNAFVIEKLLNEGAILIGKANMSELAASYGWMGYSSVGGQTVNPYNPLRDTSGSSSGSAAAVAAGFAPFALGTDTSGSIRGPASVTGTVGLRPTLGLTSRSGVIPLSLTADNVGAITRTVSDQAIVLDAIRGMDPNDRATEFVKQPVYNFSHSVASGSLKGKKFAVLDNFDGGNPDVDRIKNEAVNQLIHDGASVTHIHLPAEFENLWSLVLGPVGTAEFRPQFDAYLATLGNDQPKNSTEFLSVLNKLTDNGKKTINPGRYKGLIESIGTTTTDSPEYIGILTQRIPHLRSELLKIVQEGGYDAIIFPTMSCPASVIHGKSDKNYICKSVDSYAASYIASSTGFPEITVPAGKAVGNVPVGFSFMGKAGDDLKIMQFAYQFEKK</sequence>
<evidence type="ECO:0000313" key="3">
    <source>
        <dbReference type="EMBL" id="CAH6021669.1"/>
    </source>
</evidence>
<accession>A0A9P0V1T4</accession>
<dbReference type="PANTHER" id="PTHR42678:SF34">
    <property type="entry name" value="OS04G0183300 PROTEIN"/>
    <property type="match status" value="1"/>
</dbReference>
<evidence type="ECO:0000259" key="2">
    <source>
        <dbReference type="Pfam" id="PF01425"/>
    </source>
</evidence>
<name>A0A9P0V1T4_KLEVA</name>
<organism evidence="3 4">
    <name type="scientific">Klebsiella variicola</name>
    <dbReference type="NCBI Taxonomy" id="244366"/>
    <lineage>
        <taxon>Bacteria</taxon>
        <taxon>Pseudomonadati</taxon>
        <taxon>Pseudomonadota</taxon>
        <taxon>Gammaproteobacteria</taxon>
        <taxon>Enterobacterales</taxon>
        <taxon>Enterobacteriaceae</taxon>
        <taxon>Klebsiella/Raoultella group</taxon>
        <taxon>Klebsiella</taxon>
        <taxon>Klebsiella pneumoniae complex</taxon>
    </lineage>
</organism>
<proteinExistence type="predicted"/>
<dbReference type="InterPro" id="IPR036928">
    <property type="entry name" value="AS_sf"/>
</dbReference>
<feature type="signal peptide" evidence="1">
    <location>
        <begin position="1"/>
        <end position="21"/>
    </location>
</feature>
<dbReference type="PANTHER" id="PTHR42678">
    <property type="entry name" value="AMIDASE"/>
    <property type="match status" value="1"/>
</dbReference>